<feature type="region of interest" description="Disordered" evidence="1">
    <location>
        <begin position="1"/>
        <end position="61"/>
    </location>
</feature>
<organism evidence="2 3">
    <name type="scientific">Streptomonospora algeriensis</name>
    <dbReference type="NCBI Taxonomy" id="995084"/>
    <lineage>
        <taxon>Bacteria</taxon>
        <taxon>Bacillati</taxon>
        <taxon>Actinomycetota</taxon>
        <taxon>Actinomycetes</taxon>
        <taxon>Streptosporangiales</taxon>
        <taxon>Nocardiopsidaceae</taxon>
        <taxon>Streptomonospora</taxon>
    </lineage>
</organism>
<dbReference type="Proteomes" id="UP001596956">
    <property type="component" value="Unassembled WGS sequence"/>
</dbReference>
<evidence type="ECO:0000313" key="3">
    <source>
        <dbReference type="Proteomes" id="UP001596956"/>
    </source>
</evidence>
<keyword evidence="3" id="KW-1185">Reference proteome</keyword>
<sequence length="61" mass="6388">PGRCTAEERRHDRTPRPMSRAPPQPEENPAPTAGLGRRSGPALSGGAEQVGPVGAHRSPLL</sequence>
<accession>A0ABW3BDY3</accession>
<reference evidence="3" key="1">
    <citation type="journal article" date="2019" name="Int. J. Syst. Evol. Microbiol.">
        <title>The Global Catalogue of Microorganisms (GCM) 10K type strain sequencing project: providing services to taxonomists for standard genome sequencing and annotation.</title>
        <authorList>
            <consortium name="The Broad Institute Genomics Platform"/>
            <consortium name="The Broad Institute Genome Sequencing Center for Infectious Disease"/>
            <person name="Wu L."/>
            <person name="Ma J."/>
        </authorList>
    </citation>
    <scope>NUCLEOTIDE SEQUENCE [LARGE SCALE GENOMIC DNA]</scope>
    <source>
        <strain evidence="3">CCUG 63369</strain>
    </source>
</reference>
<gene>
    <name evidence="2" type="ORF">ACFQZU_07100</name>
</gene>
<feature type="compositionally biased region" description="Basic and acidic residues" evidence="1">
    <location>
        <begin position="1"/>
        <end position="15"/>
    </location>
</feature>
<proteinExistence type="predicted"/>
<dbReference type="EMBL" id="JBHTHR010000145">
    <property type="protein sequence ID" value="MFD0801081.1"/>
    <property type="molecule type" value="Genomic_DNA"/>
</dbReference>
<name>A0ABW3BDY3_9ACTN</name>
<evidence type="ECO:0000256" key="1">
    <source>
        <dbReference type="SAM" id="MobiDB-lite"/>
    </source>
</evidence>
<comment type="caution">
    <text evidence="2">The sequence shown here is derived from an EMBL/GenBank/DDBJ whole genome shotgun (WGS) entry which is preliminary data.</text>
</comment>
<feature type="non-terminal residue" evidence="2">
    <location>
        <position position="1"/>
    </location>
</feature>
<evidence type="ECO:0000313" key="2">
    <source>
        <dbReference type="EMBL" id="MFD0801081.1"/>
    </source>
</evidence>
<protein>
    <submittedName>
        <fullName evidence="2">Uncharacterized protein</fullName>
    </submittedName>
</protein>